<dbReference type="RefSeq" id="WP_220578917.1">
    <property type="nucleotide sequence ID" value="NZ_RKLT01000001.1"/>
</dbReference>
<dbReference type="Pfam" id="PF02933">
    <property type="entry name" value="CDC48_2"/>
    <property type="match status" value="1"/>
</dbReference>
<dbReference type="InterPro" id="IPR041569">
    <property type="entry name" value="AAA_lid_3"/>
</dbReference>
<sequence length="707" mass="76188">MSGSSETGIELAVEGAHKRDAGRGIARLPESVRSELGVLSGSPVVVEGDRMTVVKVWPGDEEGATVRIDSDTRANAGVNIGDTVTVRAGSVTEATEITIQPMAPLPGGDEYEHMVRTRLVDQMVQADERTHIDGLGTFLVRTTSPDGPVRVTDGTNVTLLPPSDESGSGESSSGAAGPNEQTNAQTGETDTGVSYEDIGGLDEELDRIREMIEMPLSEPEEFRKLGIDPPSGVLMHGPPGTGKTLIARAVANEVDAYFDTISGPEIVSKYKGESEERLREAFERAEENAPAILFVDEIDSIAGSRDEDADMENRVVAQLLTLMDGLEDRGRVVVIGATNRVDAVDPALRRGGRFDREIEIGVPDESGRREILDVHTRDMPIHEDVDLDRIAAQTHGFVGADLASLTTEAAMAALRAEREDSEVRGEDFDEALATVEPSAMREYVAESPAVSFDDVGGLPEVKQTLTEAIEWPLEYGDLFSATKTDPPSGILMYGPPGTGKTLLARAVAGESDVNFIHVAGPEIMDRYVGESEEAVRELFERARQTAPSIIFLDEIDAIASHRGQGNEVTERVVSQLLAELDGITENPNLVVLAATNRRDMIDDALLRPGRLEQHVEVPNPDHDAREAILAVHTEGKPVAEDVSLSDLAAETEGFSGAELEAVVREASMLAIREAAEEMGPAEASERADEVTIGAEHFERALERERER</sequence>
<dbReference type="Proteomes" id="UP001430455">
    <property type="component" value="Unassembled WGS sequence"/>
</dbReference>
<evidence type="ECO:0000259" key="7">
    <source>
        <dbReference type="SMART" id="SM01072"/>
    </source>
</evidence>
<dbReference type="InterPro" id="IPR029067">
    <property type="entry name" value="CDC48_domain_2-like_sf"/>
</dbReference>
<dbReference type="SUPFAM" id="SSF50692">
    <property type="entry name" value="ADC-like"/>
    <property type="match status" value="1"/>
</dbReference>
<evidence type="ECO:0000256" key="2">
    <source>
        <dbReference type="ARBA" id="ARBA00022737"/>
    </source>
</evidence>
<feature type="compositionally biased region" description="Basic and acidic residues" evidence="5">
    <location>
        <begin position="683"/>
        <end position="707"/>
    </location>
</feature>
<name>A0AAW4P929_9EURY</name>
<gene>
    <name evidence="9" type="ORF">EGH23_05060</name>
</gene>
<feature type="region of interest" description="Disordered" evidence="5">
    <location>
        <begin position="676"/>
        <end position="707"/>
    </location>
</feature>
<dbReference type="FunFam" id="3.40.50.300:FF:000012">
    <property type="entry name" value="Transitional endoplasmic reticulum ATPase"/>
    <property type="match status" value="1"/>
</dbReference>
<dbReference type="SMART" id="SM01072">
    <property type="entry name" value="CDC48_2"/>
    <property type="match status" value="1"/>
</dbReference>
<evidence type="ECO:0000256" key="3">
    <source>
        <dbReference type="ARBA" id="ARBA00022741"/>
    </source>
</evidence>
<dbReference type="FunFam" id="1.10.8.60:FF:000178">
    <property type="entry name" value="CDC48/VCP homolog, AAA superfamily"/>
    <property type="match status" value="2"/>
</dbReference>
<dbReference type="SMART" id="SM00382">
    <property type="entry name" value="AAA"/>
    <property type="match status" value="2"/>
</dbReference>
<dbReference type="InterPro" id="IPR027417">
    <property type="entry name" value="P-loop_NTPase"/>
</dbReference>
<dbReference type="Pfam" id="PF02359">
    <property type="entry name" value="CDC48_N"/>
    <property type="match status" value="1"/>
</dbReference>
<dbReference type="CDD" id="cd19503">
    <property type="entry name" value="RecA-like_CDC48_NLV2_r1-like"/>
    <property type="match status" value="1"/>
</dbReference>
<dbReference type="EMBL" id="RKLT01000001">
    <property type="protein sequence ID" value="MBX0294251.1"/>
    <property type="molecule type" value="Genomic_DNA"/>
</dbReference>
<dbReference type="Pfam" id="PF00004">
    <property type="entry name" value="AAA"/>
    <property type="match status" value="2"/>
</dbReference>
<dbReference type="GO" id="GO:0016887">
    <property type="term" value="F:ATP hydrolysis activity"/>
    <property type="evidence" value="ECO:0007669"/>
    <property type="project" value="InterPro"/>
</dbReference>
<dbReference type="FunFam" id="2.40.40.20:FF:000007">
    <property type="entry name" value="AAA family ATPase"/>
    <property type="match status" value="1"/>
</dbReference>
<feature type="domain" description="AAA+ ATPase" evidence="6">
    <location>
        <begin position="229"/>
        <end position="364"/>
    </location>
</feature>
<keyword evidence="4" id="KW-0067">ATP-binding</keyword>
<dbReference type="InterPro" id="IPR004201">
    <property type="entry name" value="Cdc48_dom2"/>
</dbReference>
<evidence type="ECO:0000313" key="10">
    <source>
        <dbReference type="Proteomes" id="UP001430455"/>
    </source>
</evidence>
<dbReference type="FunFam" id="3.40.50.300:FF:000018">
    <property type="entry name" value="Cell division control 48"/>
    <property type="match status" value="1"/>
</dbReference>
<dbReference type="InterPro" id="IPR005938">
    <property type="entry name" value="AAA_ATPase_CDC48"/>
</dbReference>
<dbReference type="PANTHER" id="PTHR23077:SF171">
    <property type="entry name" value="NUCLEAR VALOSIN-CONTAINING PROTEIN-LIKE"/>
    <property type="match status" value="1"/>
</dbReference>
<organism evidence="9 10">
    <name type="scientific">Haloarcula nitratireducens</name>
    <dbReference type="NCBI Taxonomy" id="2487749"/>
    <lineage>
        <taxon>Archaea</taxon>
        <taxon>Methanobacteriati</taxon>
        <taxon>Methanobacteriota</taxon>
        <taxon>Stenosarchaea group</taxon>
        <taxon>Halobacteria</taxon>
        <taxon>Halobacteriales</taxon>
        <taxon>Haloarculaceae</taxon>
        <taxon>Haloarcula</taxon>
    </lineage>
</organism>
<evidence type="ECO:0000259" key="8">
    <source>
        <dbReference type="SMART" id="SM01073"/>
    </source>
</evidence>
<comment type="similarity">
    <text evidence="1">Belongs to the AAA ATPase family. CDC48 subfamily.</text>
</comment>
<feature type="domain" description="CDC48" evidence="7">
    <location>
        <begin position="105"/>
        <end position="166"/>
    </location>
</feature>
<dbReference type="InterPro" id="IPR003959">
    <property type="entry name" value="ATPase_AAA_core"/>
</dbReference>
<evidence type="ECO:0000256" key="5">
    <source>
        <dbReference type="SAM" id="MobiDB-lite"/>
    </source>
</evidence>
<evidence type="ECO:0000313" key="9">
    <source>
        <dbReference type="EMBL" id="MBX0294251.1"/>
    </source>
</evidence>
<evidence type="ECO:0000256" key="4">
    <source>
        <dbReference type="ARBA" id="ARBA00022840"/>
    </source>
</evidence>
<keyword evidence="2" id="KW-0677">Repeat</keyword>
<protein>
    <submittedName>
        <fullName evidence="9">CDC48 family AAA ATPase</fullName>
    </submittedName>
</protein>
<feature type="compositionally biased region" description="Low complexity" evidence="5">
    <location>
        <begin position="165"/>
        <end position="177"/>
    </location>
</feature>
<dbReference type="SUPFAM" id="SSF54585">
    <property type="entry name" value="Cdc48 domain 2-like"/>
    <property type="match status" value="1"/>
</dbReference>
<dbReference type="Gene3D" id="2.40.40.20">
    <property type="match status" value="1"/>
</dbReference>
<feature type="compositionally biased region" description="Polar residues" evidence="5">
    <location>
        <begin position="179"/>
        <end position="192"/>
    </location>
</feature>
<feature type="region of interest" description="Disordered" evidence="5">
    <location>
        <begin position="141"/>
        <end position="198"/>
    </location>
</feature>
<dbReference type="InterPro" id="IPR003593">
    <property type="entry name" value="AAA+_ATPase"/>
</dbReference>
<comment type="caution">
    <text evidence="9">The sequence shown here is derived from an EMBL/GenBank/DDBJ whole genome shotgun (WGS) entry which is preliminary data.</text>
</comment>
<feature type="domain" description="AAA+ ATPase" evidence="6">
    <location>
        <begin position="486"/>
        <end position="621"/>
    </location>
</feature>
<evidence type="ECO:0000259" key="6">
    <source>
        <dbReference type="SMART" id="SM00382"/>
    </source>
</evidence>
<dbReference type="Gene3D" id="3.40.50.300">
    <property type="entry name" value="P-loop containing nucleotide triphosphate hydrolases"/>
    <property type="match status" value="2"/>
</dbReference>
<dbReference type="GO" id="GO:0005524">
    <property type="term" value="F:ATP binding"/>
    <property type="evidence" value="ECO:0007669"/>
    <property type="project" value="UniProtKB-KW"/>
</dbReference>
<dbReference type="PROSITE" id="PS00674">
    <property type="entry name" value="AAA"/>
    <property type="match status" value="2"/>
</dbReference>
<feature type="domain" description="CDC48 N-terminal subdomain" evidence="8">
    <location>
        <begin position="10"/>
        <end position="91"/>
    </location>
</feature>
<reference evidence="9 10" key="1">
    <citation type="submission" date="2021-06" db="EMBL/GenBank/DDBJ databases">
        <title>Halomicroarcula sp. a new haloarchaeum isolated from saline soil.</title>
        <authorList>
            <person name="Duran-Viseras A."/>
            <person name="Sanchez-Porro C."/>
            <person name="Ventosa A."/>
        </authorList>
    </citation>
    <scope>NUCLEOTIDE SEQUENCE [LARGE SCALE GENOMIC DNA]</scope>
    <source>
        <strain evidence="9 10">F27</strain>
    </source>
</reference>
<keyword evidence="10" id="KW-1185">Reference proteome</keyword>
<dbReference type="PANTHER" id="PTHR23077">
    <property type="entry name" value="AAA-FAMILY ATPASE"/>
    <property type="match status" value="1"/>
</dbReference>
<dbReference type="AlphaFoldDB" id="A0AAW4P929"/>
<dbReference type="SMART" id="SM01073">
    <property type="entry name" value="CDC48_N"/>
    <property type="match status" value="1"/>
</dbReference>
<proteinExistence type="inferred from homology"/>
<evidence type="ECO:0000256" key="1">
    <source>
        <dbReference type="ARBA" id="ARBA00009833"/>
    </source>
</evidence>
<dbReference type="Pfam" id="PF17862">
    <property type="entry name" value="AAA_lid_3"/>
    <property type="match status" value="2"/>
</dbReference>
<dbReference type="InterPro" id="IPR003338">
    <property type="entry name" value="CDC4_N-term_subdom"/>
</dbReference>
<dbReference type="NCBIfam" id="TIGR01243">
    <property type="entry name" value="CDC48"/>
    <property type="match status" value="1"/>
</dbReference>
<dbReference type="InterPro" id="IPR003960">
    <property type="entry name" value="ATPase_AAA_CS"/>
</dbReference>
<dbReference type="Gene3D" id="1.10.8.60">
    <property type="match status" value="2"/>
</dbReference>
<dbReference type="InterPro" id="IPR050168">
    <property type="entry name" value="AAA_ATPase_domain"/>
</dbReference>
<keyword evidence="3" id="KW-0547">Nucleotide-binding</keyword>
<dbReference type="GO" id="GO:0005737">
    <property type="term" value="C:cytoplasm"/>
    <property type="evidence" value="ECO:0007669"/>
    <property type="project" value="UniProtKB-ARBA"/>
</dbReference>
<dbReference type="SUPFAM" id="SSF52540">
    <property type="entry name" value="P-loop containing nucleoside triphosphate hydrolases"/>
    <property type="match status" value="2"/>
</dbReference>
<dbReference type="InterPro" id="IPR009010">
    <property type="entry name" value="Asp_de-COase-like_dom_sf"/>
</dbReference>
<accession>A0AAW4P929</accession>